<evidence type="ECO:0000313" key="3">
    <source>
        <dbReference type="EMBL" id="TMI88498.1"/>
    </source>
</evidence>
<keyword evidence="3" id="KW-0378">Hydrolase</keyword>
<dbReference type="AlphaFoldDB" id="A0A537JY81"/>
<reference evidence="3 4" key="1">
    <citation type="journal article" date="2019" name="Nat. Microbiol.">
        <title>Mediterranean grassland soil C-N compound turnover is dependent on rainfall and depth, and is mediated by genomically divergent microorganisms.</title>
        <authorList>
            <person name="Diamond S."/>
            <person name="Andeer P.F."/>
            <person name="Li Z."/>
            <person name="Crits-Christoph A."/>
            <person name="Burstein D."/>
            <person name="Anantharaman K."/>
            <person name="Lane K.R."/>
            <person name="Thomas B.C."/>
            <person name="Pan C."/>
            <person name="Northen T.R."/>
            <person name="Banfield J.F."/>
        </authorList>
    </citation>
    <scope>NUCLEOTIDE SEQUENCE [LARGE SCALE GENOMIC DNA]</scope>
    <source>
        <strain evidence="3">NP_3</strain>
    </source>
</reference>
<feature type="signal peptide" evidence="2">
    <location>
        <begin position="1"/>
        <end position="32"/>
    </location>
</feature>
<comment type="caution">
    <text evidence="3">The sequence shown here is derived from an EMBL/GenBank/DDBJ whole genome shotgun (WGS) entry which is preliminary data.</text>
</comment>
<organism evidence="3 4">
    <name type="scientific">Candidatus Segetimicrobium genomatis</name>
    <dbReference type="NCBI Taxonomy" id="2569760"/>
    <lineage>
        <taxon>Bacteria</taxon>
        <taxon>Bacillati</taxon>
        <taxon>Candidatus Sysuimicrobiota</taxon>
        <taxon>Candidatus Sysuimicrobiia</taxon>
        <taxon>Candidatus Sysuimicrobiales</taxon>
        <taxon>Candidatus Segetimicrobiaceae</taxon>
        <taxon>Candidatus Segetimicrobium</taxon>
    </lineage>
</organism>
<evidence type="ECO:0000313" key="4">
    <source>
        <dbReference type="Proteomes" id="UP000318509"/>
    </source>
</evidence>
<dbReference type="EMBL" id="VBAK01000139">
    <property type="protein sequence ID" value="TMI88498.1"/>
    <property type="molecule type" value="Genomic_DNA"/>
</dbReference>
<dbReference type="InterPro" id="IPR001940">
    <property type="entry name" value="Peptidase_S1C"/>
</dbReference>
<evidence type="ECO:0000256" key="2">
    <source>
        <dbReference type="SAM" id="SignalP"/>
    </source>
</evidence>
<keyword evidence="3" id="KW-0645">Protease</keyword>
<dbReference type="PRINTS" id="PR00834">
    <property type="entry name" value="PROTEASES2C"/>
</dbReference>
<dbReference type="GO" id="GO:0004252">
    <property type="term" value="F:serine-type endopeptidase activity"/>
    <property type="evidence" value="ECO:0007669"/>
    <property type="project" value="InterPro"/>
</dbReference>
<dbReference type="PANTHER" id="PTHR22939:SF129">
    <property type="entry name" value="SERINE PROTEASE HTRA2, MITOCHONDRIAL"/>
    <property type="match status" value="1"/>
</dbReference>
<dbReference type="Proteomes" id="UP000318509">
    <property type="component" value="Unassembled WGS sequence"/>
</dbReference>
<proteinExistence type="predicted"/>
<dbReference type="GO" id="GO:0006508">
    <property type="term" value="P:proteolysis"/>
    <property type="evidence" value="ECO:0007669"/>
    <property type="project" value="UniProtKB-KW"/>
</dbReference>
<protein>
    <submittedName>
        <fullName evidence="3">Trypsin-like serine protease</fullName>
    </submittedName>
</protein>
<feature type="region of interest" description="Disordered" evidence="1">
    <location>
        <begin position="246"/>
        <end position="282"/>
    </location>
</feature>
<dbReference type="Pfam" id="PF13365">
    <property type="entry name" value="Trypsin_2"/>
    <property type="match status" value="1"/>
</dbReference>
<accession>A0A537JY81</accession>
<feature type="compositionally biased region" description="Pro residues" evidence="1">
    <location>
        <begin position="249"/>
        <end position="270"/>
    </location>
</feature>
<evidence type="ECO:0000256" key="1">
    <source>
        <dbReference type="SAM" id="MobiDB-lite"/>
    </source>
</evidence>
<sequence length="471" mass="49775">MIERTLQRRSRPIPVSASLVLALLTTALGVSAAPAQQPPPTPSFQQLFRQSAPAVVLITQYGADDHWTSLGSGFVVSSSGVIVTNNHVIAPDQGATRIAVKLPRGDVYTDVRIIYTEARRDFAVLSVKATGLRALKVGDSDTVEVGDQVLAIGNPQGLDLTFTSGIVESVRLDPDKGYRFIQHQAPISHGSSGGPLLNIHGEVIGINTFSVTDAQNLNGAIPINYVKPYFGDTARMTWEEYAHVSATAPPRPPAPAAVVPPAPAPSPSRPPSSTGAGTSPGTVFERISSYRPQDEGFRRGFAAGIYDVVSLFAATAESSGRNEQEILGLFRCLDGKGDRIAQLRSWVDSTVTQASDDGTSIIVAILARACQTSFSPGKFVFFEHTIPDYQSSSDIYKNGFAAGVYDMVSLFAAAAQGSGGIDNQKALALFRCLDGKGDRVGQFSSWVDSAATQAASDSTAVVSAVVNMCLP</sequence>
<name>A0A537JY81_9BACT</name>
<dbReference type="PANTHER" id="PTHR22939">
    <property type="entry name" value="SERINE PROTEASE FAMILY S1C HTRA-RELATED"/>
    <property type="match status" value="1"/>
</dbReference>
<dbReference type="InterPro" id="IPR009003">
    <property type="entry name" value="Peptidase_S1_PA"/>
</dbReference>
<feature type="chain" id="PRO_5022141066" evidence="2">
    <location>
        <begin position="33"/>
        <end position="471"/>
    </location>
</feature>
<feature type="compositionally biased region" description="Low complexity" evidence="1">
    <location>
        <begin position="271"/>
        <end position="282"/>
    </location>
</feature>
<dbReference type="Gene3D" id="2.40.10.120">
    <property type="match status" value="1"/>
</dbReference>
<gene>
    <name evidence="3" type="ORF">E6H00_12560</name>
</gene>
<keyword evidence="2" id="KW-0732">Signal</keyword>
<dbReference type="SUPFAM" id="SSF50494">
    <property type="entry name" value="Trypsin-like serine proteases"/>
    <property type="match status" value="1"/>
</dbReference>